<proteinExistence type="predicted"/>
<keyword evidence="2" id="KW-1185">Reference proteome</keyword>
<evidence type="ECO:0000313" key="1">
    <source>
        <dbReference type="EMBL" id="PJZ29228.1"/>
    </source>
</evidence>
<accession>A0ABX4N9G3</accession>
<dbReference type="Proteomes" id="UP000231919">
    <property type="component" value="Unassembled WGS sequence"/>
</dbReference>
<gene>
    <name evidence="1" type="ORF">CH378_13850</name>
</gene>
<evidence type="ECO:0000313" key="2">
    <source>
        <dbReference type="Proteomes" id="UP000231919"/>
    </source>
</evidence>
<comment type="caution">
    <text evidence="1">The sequence shown here is derived from an EMBL/GenBank/DDBJ whole genome shotgun (WGS) entry which is preliminary data.</text>
</comment>
<reference evidence="1 2" key="1">
    <citation type="submission" date="2017-07" db="EMBL/GenBank/DDBJ databases">
        <title>Leptospira spp. isolated from tropical soils.</title>
        <authorList>
            <person name="Thibeaux R."/>
            <person name="Iraola G."/>
            <person name="Ferres I."/>
            <person name="Bierque E."/>
            <person name="Girault D."/>
            <person name="Soupe-Gilbert M.-E."/>
            <person name="Picardeau M."/>
            <person name="Goarant C."/>
        </authorList>
    </citation>
    <scope>NUCLEOTIDE SEQUENCE [LARGE SCALE GENOMIC DNA]</scope>
    <source>
        <strain evidence="1 2">JW2-C-B1</strain>
    </source>
</reference>
<organism evidence="1 2">
    <name type="scientific">Leptospira kmetyi</name>
    <dbReference type="NCBI Taxonomy" id="408139"/>
    <lineage>
        <taxon>Bacteria</taxon>
        <taxon>Pseudomonadati</taxon>
        <taxon>Spirochaetota</taxon>
        <taxon>Spirochaetia</taxon>
        <taxon>Leptospirales</taxon>
        <taxon>Leptospiraceae</taxon>
        <taxon>Leptospira</taxon>
    </lineage>
</organism>
<name>A0ABX4N9G3_9LEPT</name>
<dbReference type="RefSeq" id="WP_100755816.1">
    <property type="nucleotide sequence ID" value="NZ_NPDP01000025.1"/>
</dbReference>
<sequence>MVKRINKRLIAVGFIIILGFSNFAKESKFSSSLEDFINKSKQDSVWEFIGKDPSWMFAKSALIYAILEESTSRLSASDCNNPICFQNELLHWNVDDAKVLGSATQALTGVSIVAKVEKLPNGSFFVSYNSHGLILLFKKIFDDRDSHLKSMNLQKSYDTNVKFWFRNKVSMIREIMQNKDKFRNFVREYRNSAYNNSDFDGTAMSLKIADELVCSKYELRLATDPEKKECDERWIGMLVRRQIDGSLPAILSIINRLLFALDPEEYARGVLKL</sequence>
<protein>
    <submittedName>
        <fullName evidence="1">Uncharacterized protein</fullName>
    </submittedName>
</protein>
<dbReference type="EMBL" id="NPDP01000025">
    <property type="protein sequence ID" value="PJZ29228.1"/>
    <property type="molecule type" value="Genomic_DNA"/>
</dbReference>